<dbReference type="HAMAP" id="MF_03111">
    <property type="entry name" value="Coq4"/>
    <property type="match status" value="1"/>
</dbReference>
<organism evidence="10 11">
    <name type="scientific">Purpureocillium lavendulum</name>
    <dbReference type="NCBI Taxonomy" id="1247861"/>
    <lineage>
        <taxon>Eukaryota</taxon>
        <taxon>Fungi</taxon>
        <taxon>Dikarya</taxon>
        <taxon>Ascomycota</taxon>
        <taxon>Pezizomycotina</taxon>
        <taxon>Sordariomycetes</taxon>
        <taxon>Hypocreomycetidae</taxon>
        <taxon>Hypocreales</taxon>
        <taxon>Ophiocordycipitaceae</taxon>
        <taxon>Purpureocillium</taxon>
    </lineage>
</organism>
<dbReference type="PANTHER" id="PTHR12922:SF7">
    <property type="entry name" value="UBIQUINONE BIOSYNTHESIS PROTEIN COQ4 HOMOLOG, MITOCHONDRIAL"/>
    <property type="match status" value="1"/>
</dbReference>
<comment type="catalytic activity">
    <reaction evidence="7">
        <text>a 4-hydroxy-3-methoxy-5-(all-trans-polyprenyl)benzoate + H(+) = a 2-methoxy-6-(all-trans-polyprenyl)phenol + CO2</text>
        <dbReference type="Rhea" id="RHEA:81179"/>
        <dbReference type="Rhea" id="RHEA-COMP:9551"/>
        <dbReference type="Rhea" id="RHEA-COMP:10931"/>
        <dbReference type="ChEBI" id="CHEBI:15378"/>
        <dbReference type="ChEBI" id="CHEBI:16526"/>
        <dbReference type="ChEBI" id="CHEBI:62731"/>
        <dbReference type="ChEBI" id="CHEBI:84443"/>
        <dbReference type="EC" id="4.1.1.130"/>
    </reaction>
</comment>
<dbReference type="InterPro" id="IPR001466">
    <property type="entry name" value="Beta-lactam-related"/>
</dbReference>
<dbReference type="InterPro" id="IPR012338">
    <property type="entry name" value="Beta-lactam/transpept-like"/>
</dbReference>
<dbReference type="SUPFAM" id="SSF56601">
    <property type="entry name" value="beta-lactamase/transpeptidase-like"/>
    <property type="match status" value="1"/>
</dbReference>
<evidence type="ECO:0000256" key="6">
    <source>
        <dbReference type="ARBA" id="ARBA00081568"/>
    </source>
</evidence>
<evidence type="ECO:0000313" key="11">
    <source>
        <dbReference type="Proteomes" id="UP001163105"/>
    </source>
</evidence>
<evidence type="ECO:0000256" key="4">
    <source>
        <dbReference type="ARBA" id="ARBA00023136"/>
    </source>
</evidence>
<feature type="binding site" evidence="7">
    <location>
        <position position="606"/>
    </location>
    <ligand>
        <name>Zn(2+)</name>
        <dbReference type="ChEBI" id="CHEBI:29105"/>
    </ligand>
</feature>
<keyword evidence="11" id="KW-1185">Reference proteome</keyword>
<reference evidence="10" key="1">
    <citation type="submission" date="2023-01" db="EMBL/GenBank/DDBJ databases">
        <title>The growth and conidiation of Purpureocillium lavendulum are regulated by nitrogen source and histone H3K14 acetylation.</title>
        <authorList>
            <person name="Tang P."/>
            <person name="Han J."/>
            <person name="Zhang C."/>
            <person name="Tang P."/>
            <person name="Qi F."/>
            <person name="Zhang K."/>
            <person name="Liang L."/>
        </authorList>
    </citation>
    <scope>NUCLEOTIDE SEQUENCE</scope>
    <source>
        <strain evidence="10">YMF1.00683</strain>
    </source>
</reference>
<evidence type="ECO:0000256" key="3">
    <source>
        <dbReference type="ARBA" id="ARBA00023128"/>
    </source>
</evidence>
<evidence type="ECO:0000256" key="8">
    <source>
        <dbReference type="SAM" id="MobiDB-lite"/>
    </source>
</evidence>
<evidence type="ECO:0000256" key="5">
    <source>
        <dbReference type="ARBA" id="ARBA00023239"/>
    </source>
</evidence>
<evidence type="ECO:0000259" key="9">
    <source>
        <dbReference type="Pfam" id="PF00144"/>
    </source>
</evidence>
<sequence length="723" mass="80327">MRDLGSILRRYTADGDDTKDRLLGAAFVAVNKDGVICSDAAGRIEFDLDAKPFASDTFTWVASLTKLITVTCVMQLVEKGIVALDDDMRKTVPELGRLQILKGFEDDDTPILEDNSKPITLRMLLTHTVGLGYDTNDPGTIRWAKAVGRKQNHLAFNLEGFTTPLQFPPGEGWMYGTGNDWAGIALERLTGDTLGAYMQEHVFDPLGMRDTGFWPARLPHTASRTAPGSLRQEADGTLAPFRMPLPATHDLEGGGAGLHTTAADYARFLRALLAGELLLAEGTARDAMFTPQLDDRQRAMLEATTYGDAATHAQYAPELPSGLPISAGIGGLTNLEDVPGKRRRGSLMWTGACNSRWWIDRETGVAGVLVGNCVPWGEPVNARLYDELERAVVPPSFDNLPLEPRRTPSTRPPVSKLQHSYTDIAAASTGTMEATISRIRPSRLQRAARSATCAACASRTSPSTSSRRFSALDRPEPNYPGHVPLTKVERVGMAVGASVMSFFNPYRHDLIAATGEATATPYFIYRLRDAMLADPTGRRILRERPRITSETLSLPSLRALPDNTVGRAYVGWLDREGVSPDTRADVRYIDDAECAYVMQRYRECHDFYHAVTGLPIWREGEVALKAFEFANTLLPMTGLSMFAAATLKPQERSRFFRVYLPWALRNGARSKELINVFWEEQLERDVDDLRQELGIERPPDLREIRKREREEKKRLKEIQTQGM</sequence>
<evidence type="ECO:0000313" key="10">
    <source>
        <dbReference type="EMBL" id="KAJ6444023.1"/>
    </source>
</evidence>
<dbReference type="Gene3D" id="3.40.710.10">
    <property type="entry name" value="DD-peptidase/beta-lactamase superfamily"/>
    <property type="match status" value="1"/>
</dbReference>
<dbReference type="Pfam" id="PF05019">
    <property type="entry name" value="Coq4"/>
    <property type="match status" value="1"/>
</dbReference>
<accession>A0AB34FYA9</accession>
<keyword evidence="1 7" id="KW-0831">Ubiquinone biosynthesis</keyword>
<comment type="pathway">
    <text evidence="7">Cofactor biosynthesis; ubiquinone biosynthesis.</text>
</comment>
<feature type="region of interest" description="Disordered" evidence="8">
    <location>
        <begin position="399"/>
        <end position="418"/>
    </location>
</feature>
<keyword evidence="4 7" id="KW-0472">Membrane</keyword>
<comment type="subunit">
    <text evidence="7">Component of a multi-subunit COQ enzyme complex, composed of at least COQ3, COQ4, COQ5, COQ6, COQ7 and COQ9.</text>
</comment>
<keyword evidence="3 7" id="KW-0496">Mitochondrion</keyword>
<dbReference type="AlphaFoldDB" id="A0AB34FYA9"/>
<dbReference type="GO" id="GO:0008270">
    <property type="term" value="F:zinc ion binding"/>
    <property type="evidence" value="ECO:0007669"/>
    <property type="project" value="UniProtKB-UniRule"/>
</dbReference>
<name>A0AB34FYA9_9HYPO</name>
<comment type="function">
    <text evidence="7">Lyase that catalyzes the C1-decarboxylation of 4-hydroxy-3-methoxy-5-(all-trans-polyprenyl)benzoic acid into 2-methoxy-6-(all-trans-polyprenyl)phenol during ubiquinone biosynthesis.</text>
</comment>
<comment type="cofactor">
    <cofactor evidence="7">
        <name>Zn(2+)</name>
        <dbReference type="ChEBI" id="CHEBI:29105"/>
    </cofactor>
</comment>
<proteinExistence type="inferred from homology"/>
<comment type="subcellular location">
    <subcellularLocation>
        <location evidence="7">Mitochondrion inner membrane</location>
        <topology evidence="7">Peripheral membrane protein</topology>
        <orientation evidence="7">Matrix side</orientation>
    </subcellularLocation>
</comment>
<dbReference type="InterPro" id="IPR007715">
    <property type="entry name" value="Coq4"/>
</dbReference>
<evidence type="ECO:0000256" key="1">
    <source>
        <dbReference type="ARBA" id="ARBA00022688"/>
    </source>
</evidence>
<keyword evidence="7" id="KW-0479">Metal-binding</keyword>
<evidence type="ECO:0000256" key="2">
    <source>
        <dbReference type="ARBA" id="ARBA00022792"/>
    </source>
</evidence>
<gene>
    <name evidence="7 10" type="primary">COQ4</name>
    <name evidence="10" type="ORF">O9K51_02417</name>
</gene>
<keyword evidence="5 7" id="KW-0456">Lyase</keyword>
<dbReference type="PANTHER" id="PTHR12922">
    <property type="entry name" value="UBIQUINONE BIOSYNTHESIS PROTEIN"/>
    <property type="match status" value="1"/>
</dbReference>
<dbReference type="GO" id="GO:0031314">
    <property type="term" value="C:extrinsic component of mitochondrial inner membrane"/>
    <property type="evidence" value="ECO:0007669"/>
    <property type="project" value="UniProtKB-UniRule"/>
</dbReference>
<dbReference type="GO" id="GO:0120539">
    <property type="term" value="F:4-hydroxy-3-methoxy-5-polyprenylbenzoate decarboxylase activity"/>
    <property type="evidence" value="ECO:0007669"/>
    <property type="project" value="UniProtKB-EC"/>
</dbReference>
<dbReference type="Pfam" id="PF00144">
    <property type="entry name" value="Beta-lactamase"/>
    <property type="match status" value="1"/>
</dbReference>
<keyword evidence="7" id="KW-0862">Zinc</keyword>
<comment type="similarity">
    <text evidence="7">Belongs to the COQ4 family.</text>
</comment>
<feature type="binding site" evidence="7">
    <location>
        <position position="605"/>
    </location>
    <ligand>
        <name>Zn(2+)</name>
        <dbReference type="ChEBI" id="CHEBI:29105"/>
    </ligand>
</feature>
<feature type="domain" description="Beta-lactamase-related" evidence="9">
    <location>
        <begin position="19"/>
        <end position="385"/>
    </location>
</feature>
<feature type="binding site" evidence="7">
    <location>
        <position position="621"/>
    </location>
    <ligand>
        <name>Zn(2+)</name>
        <dbReference type="ChEBI" id="CHEBI:29105"/>
    </ligand>
</feature>
<protein>
    <recommendedName>
        <fullName evidence="6">4-hydroxy-3-methoxy-5-polyprenylbenzoate decarboxylase</fullName>
    </recommendedName>
</protein>
<comment type="caution">
    <text evidence="10">The sequence shown here is derived from an EMBL/GenBank/DDBJ whole genome shotgun (WGS) entry which is preliminary data.</text>
</comment>
<feature type="binding site" evidence="7">
    <location>
        <position position="609"/>
    </location>
    <ligand>
        <name>Zn(2+)</name>
        <dbReference type="ChEBI" id="CHEBI:29105"/>
    </ligand>
</feature>
<evidence type="ECO:0000256" key="7">
    <source>
        <dbReference type="HAMAP-Rule" id="MF_03111"/>
    </source>
</evidence>
<dbReference type="Proteomes" id="UP001163105">
    <property type="component" value="Unassembled WGS sequence"/>
</dbReference>
<dbReference type="EMBL" id="JAQHRD010000002">
    <property type="protein sequence ID" value="KAJ6444023.1"/>
    <property type="molecule type" value="Genomic_DNA"/>
</dbReference>
<dbReference type="InterPro" id="IPR027540">
    <property type="entry name" value="Coq4_euk"/>
</dbReference>
<keyword evidence="2 7" id="KW-0999">Mitochondrion inner membrane</keyword>